<dbReference type="InterPro" id="IPR000014">
    <property type="entry name" value="PAS"/>
</dbReference>
<comment type="catalytic activity">
    <reaction evidence="1">
        <text>ATP + protein L-histidine = ADP + protein N-phospho-L-histidine.</text>
        <dbReference type="EC" id="2.7.13.3"/>
    </reaction>
</comment>
<feature type="transmembrane region" description="Helical" evidence="8">
    <location>
        <begin position="188"/>
        <end position="208"/>
    </location>
</feature>
<evidence type="ECO:0000256" key="3">
    <source>
        <dbReference type="ARBA" id="ARBA00022553"/>
    </source>
</evidence>
<dbReference type="InterPro" id="IPR005467">
    <property type="entry name" value="His_kinase_dom"/>
</dbReference>
<feature type="transmembrane region" description="Helical" evidence="8">
    <location>
        <begin position="74"/>
        <end position="95"/>
    </location>
</feature>
<dbReference type="InterPro" id="IPR000700">
    <property type="entry name" value="PAS-assoc_C"/>
</dbReference>
<dbReference type="Proteomes" id="UP000053621">
    <property type="component" value="Unassembled WGS sequence"/>
</dbReference>
<dbReference type="InterPro" id="IPR036097">
    <property type="entry name" value="HisK_dim/P_sf"/>
</dbReference>
<dbReference type="PRINTS" id="PR00344">
    <property type="entry name" value="BCTRLSENSOR"/>
</dbReference>
<dbReference type="InterPro" id="IPR003661">
    <property type="entry name" value="HisK_dim/P_dom"/>
</dbReference>
<dbReference type="InterPro" id="IPR031621">
    <property type="entry name" value="HisKA_7TM"/>
</dbReference>
<keyword evidence="3" id="KW-0597">Phosphoprotein</keyword>
<dbReference type="InterPro" id="IPR050736">
    <property type="entry name" value="Sensor_HK_Regulatory"/>
</dbReference>
<feature type="transmembrane region" description="Helical" evidence="8">
    <location>
        <begin position="152"/>
        <end position="176"/>
    </location>
</feature>
<dbReference type="GO" id="GO:0000155">
    <property type="term" value="F:phosphorelay sensor kinase activity"/>
    <property type="evidence" value="ECO:0007669"/>
    <property type="project" value="InterPro"/>
</dbReference>
<evidence type="ECO:0000256" key="7">
    <source>
        <dbReference type="SAM" id="MobiDB-lite"/>
    </source>
</evidence>
<dbReference type="SMART" id="SM00388">
    <property type="entry name" value="HisKA"/>
    <property type="match status" value="1"/>
</dbReference>
<evidence type="ECO:0000259" key="10">
    <source>
        <dbReference type="PROSITE" id="PS50113"/>
    </source>
</evidence>
<comment type="caution">
    <text evidence="11">The sequence shown here is derived from an EMBL/GenBank/DDBJ whole genome shotgun (WGS) entry which is preliminary data.</text>
</comment>
<dbReference type="SUPFAM" id="SSF47384">
    <property type="entry name" value="Homodimeric domain of signal transducing histidine kinase"/>
    <property type="match status" value="1"/>
</dbReference>
<evidence type="ECO:0000256" key="4">
    <source>
        <dbReference type="ARBA" id="ARBA00022679"/>
    </source>
</evidence>
<feature type="compositionally biased region" description="Basic and acidic residues" evidence="7">
    <location>
        <begin position="486"/>
        <end position="496"/>
    </location>
</feature>
<dbReference type="SUPFAM" id="SSF55785">
    <property type="entry name" value="PYP-like sensor domain (PAS domain)"/>
    <property type="match status" value="1"/>
</dbReference>
<feature type="transmembrane region" description="Helical" evidence="8">
    <location>
        <begin position="43"/>
        <end position="62"/>
    </location>
</feature>
<feature type="domain" description="PAC" evidence="10">
    <location>
        <begin position="308"/>
        <end position="358"/>
    </location>
</feature>
<dbReference type="CDD" id="cd00130">
    <property type="entry name" value="PAS"/>
    <property type="match status" value="1"/>
</dbReference>
<dbReference type="SUPFAM" id="SSF55874">
    <property type="entry name" value="ATPase domain of HSP90 chaperone/DNA topoisomerase II/histidine kinase"/>
    <property type="match status" value="2"/>
</dbReference>
<dbReference type="Pfam" id="PF08448">
    <property type="entry name" value="PAS_4"/>
    <property type="match status" value="1"/>
</dbReference>
<feature type="transmembrane region" description="Helical" evidence="8">
    <location>
        <begin position="107"/>
        <end position="132"/>
    </location>
</feature>
<keyword evidence="8" id="KW-0472">Membrane</keyword>
<keyword evidence="8" id="KW-0812">Transmembrane</keyword>
<dbReference type="InterPro" id="IPR004358">
    <property type="entry name" value="Sig_transdc_His_kin-like_C"/>
</dbReference>
<evidence type="ECO:0000256" key="6">
    <source>
        <dbReference type="ARBA" id="ARBA00023012"/>
    </source>
</evidence>
<feature type="domain" description="Histidine kinase" evidence="9">
    <location>
        <begin position="369"/>
        <end position="640"/>
    </location>
</feature>
<protein>
    <recommendedName>
        <fullName evidence="2">histidine kinase</fullName>
        <ecNumber evidence="2">2.7.13.3</ecNumber>
    </recommendedName>
</protein>
<keyword evidence="5 11" id="KW-0418">Kinase</keyword>
<organism evidence="11 12">
    <name type="scientific">Haloferax marisrubri</name>
    <dbReference type="NCBI Taxonomy" id="1544719"/>
    <lineage>
        <taxon>Archaea</taxon>
        <taxon>Methanobacteriati</taxon>
        <taxon>Methanobacteriota</taxon>
        <taxon>Stenosarchaea group</taxon>
        <taxon>Halobacteria</taxon>
        <taxon>Halobacteriales</taxon>
        <taxon>Haloferacaceae</taxon>
        <taxon>Haloferax</taxon>
    </lineage>
</organism>
<evidence type="ECO:0000256" key="1">
    <source>
        <dbReference type="ARBA" id="ARBA00000085"/>
    </source>
</evidence>
<name>A0A2P4NRE1_9EURY</name>
<evidence type="ECO:0000313" key="12">
    <source>
        <dbReference type="Proteomes" id="UP000053621"/>
    </source>
</evidence>
<dbReference type="InterPro" id="IPR013656">
    <property type="entry name" value="PAS_4"/>
</dbReference>
<dbReference type="PANTHER" id="PTHR43711:SF1">
    <property type="entry name" value="HISTIDINE KINASE 1"/>
    <property type="match status" value="1"/>
</dbReference>
<dbReference type="OrthoDB" id="8127at2157"/>
<dbReference type="AlphaFoldDB" id="A0A2P4NRE1"/>
<gene>
    <name evidence="11" type="ORF">AUR65_010005</name>
</gene>
<reference evidence="11" key="1">
    <citation type="submission" date="2017-08" db="EMBL/GenBank/DDBJ databases">
        <title>Haloferax marisrubri sp. nov., isolated from the Discovery deep brine-seawater interface in the Red Sea.</title>
        <authorList>
            <person name="Zhang G."/>
            <person name="Stingl U."/>
        </authorList>
    </citation>
    <scope>NUCLEOTIDE SEQUENCE [LARGE SCALE GENOMIC DNA]</scope>
    <source>
        <strain evidence="11">SB3</strain>
    </source>
</reference>
<dbReference type="EMBL" id="LOPW02000010">
    <property type="protein sequence ID" value="POG55715.1"/>
    <property type="molecule type" value="Genomic_DNA"/>
</dbReference>
<dbReference type="InterPro" id="IPR036890">
    <property type="entry name" value="HATPase_C_sf"/>
</dbReference>
<dbReference type="Gene3D" id="1.10.287.130">
    <property type="match status" value="1"/>
</dbReference>
<dbReference type="SMART" id="SM00387">
    <property type="entry name" value="HATPase_c"/>
    <property type="match status" value="1"/>
</dbReference>
<dbReference type="InterPro" id="IPR003594">
    <property type="entry name" value="HATPase_dom"/>
</dbReference>
<proteinExistence type="predicted"/>
<dbReference type="Pfam" id="PF02518">
    <property type="entry name" value="HATPase_c"/>
    <property type="match status" value="1"/>
</dbReference>
<feature type="transmembrane region" description="Helical" evidence="8">
    <location>
        <begin position="12"/>
        <end position="31"/>
    </location>
</feature>
<dbReference type="Pfam" id="PF16927">
    <property type="entry name" value="HisKA_7TM"/>
    <property type="match status" value="1"/>
</dbReference>
<dbReference type="RefSeq" id="WP_058566762.1">
    <property type="nucleotide sequence ID" value="NZ_LOPW02000010.1"/>
</dbReference>
<keyword evidence="4" id="KW-0808">Transferase</keyword>
<feature type="region of interest" description="Disordered" evidence="7">
    <location>
        <begin position="479"/>
        <end position="558"/>
    </location>
</feature>
<evidence type="ECO:0000259" key="9">
    <source>
        <dbReference type="PROSITE" id="PS50109"/>
    </source>
</evidence>
<dbReference type="PROSITE" id="PS50109">
    <property type="entry name" value="HIS_KIN"/>
    <property type="match status" value="1"/>
</dbReference>
<accession>A0A2P4NRE1</accession>
<evidence type="ECO:0000256" key="2">
    <source>
        <dbReference type="ARBA" id="ARBA00012438"/>
    </source>
</evidence>
<sequence>MHGAPYWQATPYTIPIGVGAVLFVVLGAYLFRRRTERRLVPGATLGALLLFASGIWMGTYALELSVTDFSTKVLLNQLSYFGIAPLPLLWFAYVLRHAGVKIDSRAAWAALCTVPVAVVALVLTNPWHSLIWTDLWLDAEHGYLVLVNEHGAAFAGFIIYAYALILLGCAALARTLLRSDGIYRKQTLALLGGGLVPTVGGVVYVAGLSPVPGLNIPVLAFSAASGAVAWSVFRHRLFTLVPVAWESAVESMHDAALVLDDEGRVLDVNPAGEQFLSIPVSDAYGEPVVRVLPAEIVDALDGVPNSAAETETTVETDDGERALLVETTPLGDKANMTGTLVLVRDVTERVERERRLERQNERLDEFASVVSHDLRNPLTVARGYLELAAETGDEEYFERIEDAHDRMEAIIEDLLTLAREGETLTDVTPVALRTVAQEAWDSTVVGDATLDVRVDRAIAADRGRLRQLFENLFRNAVEHGSTGSRDAPDDAVEHGSTDNQTASGDAVEHGSTGSRDASDDAVEHGSTGNQTTSGDAVEHGSTGSRIPSDDAVEHGGEDDDSLTVVVGALDDGFYVEDDGTGIPESDRDDVFERGYTTHENGTGFGLPIVKTVADAHGWSVSLAESDAGGARFEFTGVETEPEPANAEQSTSD</sequence>
<evidence type="ECO:0000256" key="5">
    <source>
        <dbReference type="ARBA" id="ARBA00022777"/>
    </source>
</evidence>
<keyword evidence="6" id="KW-0902">Two-component regulatory system</keyword>
<dbReference type="InterPro" id="IPR035965">
    <property type="entry name" value="PAS-like_dom_sf"/>
</dbReference>
<dbReference type="CDD" id="cd00075">
    <property type="entry name" value="HATPase"/>
    <property type="match status" value="1"/>
</dbReference>
<evidence type="ECO:0000313" key="11">
    <source>
        <dbReference type="EMBL" id="POG55715.1"/>
    </source>
</evidence>
<dbReference type="NCBIfam" id="TIGR00229">
    <property type="entry name" value="sensory_box"/>
    <property type="match status" value="1"/>
</dbReference>
<keyword evidence="12" id="KW-1185">Reference proteome</keyword>
<dbReference type="EC" id="2.7.13.3" evidence="2"/>
<dbReference type="Pfam" id="PF00512">
    <property type="entry name" value="HisKA"/>
    <property type="match status" value="1"/>
</dbReference>
<evidence type="ECO:0000256" key="8">
    <source>
        <dbReference type="SAM" id="Phobius"/>
    </source>
</evidence>
<dbReference type="SMART" id="SM00091">
    <property type="entry name" value="PAS"/>
    <property type="match status" value="1"/>
</dbReference>
<dbReference type="Gene3D" id="3.30.450.20">
    <property type="entry name" value="PAS domain"/>
    <property type="match status" value="1"/>
</dbReference>
<dbReference type="Gene3D" id="3.30.565.10">
    <property type="entry name" value="Histidine kinase-like ATPase, C-terminal domain"/>
    <property type="match status" value="1"/>
</dbReference>
<dbReference type="CDD" id="cd00082">
    <property type="entry name" value="HisKA"/>
    <property type="match status" value="1"/>
</dbReference>
<dbReference type="PROSITE" id="PS50113">
    <property type="entry name" value="PAC"/>
    <property type="match status" value="1"/>
</dbReference>
<keyword evidence="8" id="KW-1133">Transmembrane helix</keyword>
<dbReference type="PANTHER" id="PTHR43711">
    <property type="entry name" value="TWO-COMPONENT HISTIDINE KINASE"/>
    <property type="match status" value="1"/>
</dbReference>